<proteinExistence type="predicted"/>
<accession>A0A2T8I3K0</accession>
<dbReference type="Gramene" id="PVH32255">
    <property type="protein sequence ID" value="PVH32255"/>
    <property type="gene ID" value="PAHAL_9G354700"/>
</dbReference>
<gene>
    <name evidence="1" type="ORF">PAHAL_9G354700</name>
</gene>
<name>A0A2T8I3K0_9POAL</name>
<protein>
    <submittedName>
        <fullName evidence="1">Uncharacterized protein</fullName>
    </submittedName>
</protein>
<evidence type="ECO:0000313" key="1">
    <source>
        <dbReference type="EMBL" id="PVH32255.1"/>
    </source>
</evidence>
<sequence length="55" mass="6782">MFHLKTNLLRQNRLYCFCPKQKNGCAKESRTFDYGWHKKFTLIVHSTRQKLCEWF</sequence>
<dbReference type="EMBL" id="CM008054">
    <property type="protein sequence ID" value="PVH32255.1"/>
    <property type="molecule type" value="Genomic_DNA"/>
</dbReference>
<dbReference type="AlphaFoldDB" id="A0A2T8I3K0"/>
<organism evidence="1">
    <name type="scientific">Panicum hallii</name>
    <dbReference type="NCBI Taxonomy" id="206008"/>
    <lineage>
        <taxon>Eukaryota</taxon>
        <taxon>Viridiplantae</taxon>
        <taxon>Streptophyta</taxon>
        <taxon>Embryophyta</taxon>
        <taxon>Tracheophyta</taxon>
        <taxon>Spermatophyta</taxon>
        <taxon>Magnoliopsida</taxon>
        <taxon>Liliopsida</taxon>
        <taxon>Poales</taxon>
        <taxon>Poaceae</taxon>
        <taxon>PACMAD clade</taxon>
        <taxon>Panicoideae</taxon>
        <taxon>Panicodae</taxon>
        <taxon>Paniceae</taxon>
        <taxon>Panicinae</taxon>
        <taxon>Panicum</taxon>
        <taxon>Panicum sect. Panicum</taxon>
    </lineage>
</organism>
<dbReference type="Proteomes" id="UP000243499">
    <property type="component" value="Chromosome 9"/>
</dbReference>
<reference evidence="1" key="1">
    <citation type="submission" date="2018-04" db="EMBL/GenBank/DDBJ databases">
        <title>WGS assembly of Panicum hallii.</title>
        <authorList>
            <person name="Lovell J."/>
            <person name="Jenkins J."/>
            <person name="Lowry D."/>
            <person name="Mamidi S."/>
            <person name="Sreedasyam A."/>
            <person name="Weng X."/>
            <person name="Barry K."/>
            <person name="Bonette J."/>
            <person name="Campitelli B."/>
            <person name="Daum C."/>
            <person name="Gordon S."/>
            <person name="Gould B."/>
            <person name="Lipzen A."/>
            <person name="Macqueen A."/>
            <person name="Palacio-Mejia J."/>
            <person name="Plott C."/>
            <person name="Shakirov E."/>
            <person name="Shu S."/>
            <person name="Yoshinaga Y."/>
            <person name="Zane M."/>
            <person name="Rokhsar D."/>
            <person name="Grimwood J."/>
            <person name="Schmutz J."/>
            <person name="Juenger T."/>
        </authorList>
    </citation>
    <scope>NUCLEOTIDE SEQUENCE [LARGE SCALE GENOMIC DNA]</scope>
    <source>
        <strain evidence="1">FIL2</strain>
    </source>
</reference>